<reference evidence="6 7" key="1">
    <citation type="submission" date="2023-10" db="EMBL/GenBank/DDBJ databases">
        <title>Comparative genomics analysis reveals potential genetic determinants of host preference in Cryptosporidium xiaoi.</title>
        <authorList>
            <person name="Xiao L."/>
            <person name="Li J."/>
        </authorList>
    </citation>
    <scope>NUCLEOTIDE SEQUENCE [LARGE SCALE GENOMIC DNA]</scope>
    <source>
        <strain evidence="6 7">52996</strain>
    </source>
</reference>
<dbReference type="InterPro" id="IPR029055">
    <property type="entry name" value="Ntn_hydrolases_N"/>
</dbReference>
<organism evidence="6 7">
    <name type="scientific">Cryptosporidium xiaoi</name>
    <dbReference type="NCBI Taxonomy" id="659607"/>
    <lineage>
        <taxon>Eukaryota</taxon>
        <taxon>Sar</taxon>
        <taxon>Alveolata</taxon>
        <taxon>Apicomplexa</taxon>
        <taxon>Conoidasida</taxon>
        <taxon>Coccidia</taxon>
        <taxon>Eucoccidiorida</taxon>
        <taxon>Eimeriorina</taxon>
        <taxon>Cryptosporidiidae</taxon>
        <taxon>Cryptosporidium</taxon>
    </lineage>
</organism>
<accession>A0AAV9Y377</accession>
<evidence type="ECO:0000256" key="4">
    <source>
        <dbReference type="RuleBase" id="RU000551"/>
    </source>
</evidence>
<dbReference type="SUPFAM" id="SSF56235">
    <property type="entry name" value="N-terminal nucleophile aminohydrolases (Ntn hydrolases)"/>
    <property type="match status" value="1"/>
</dbReference>
<dbReference type="PROSITE" id="PS51475">
    <property type="entry name" value="PROTEASOME_ALPHA_2"/>
    <property type="match status" value="1"/>
</dbReference>
<dbReference type="Pfam" id="PF00227">
    <property type="entry name" value="Proteasome"/>
    <property type="match status" value="1"/>
</dbReference>
<dbReference type="NCBIfam" id="NF003075">
    <property type="entry name" value="PRK03996.1"/>
    <property type="match status" value="1"/>
</dbReference>
<keyword evidence="2 3" id="KW-0647">Proteasome</keyword>
<dbReference type="FunFam" id="3.60.20.10:FF:000004">
    <property type="entry name" value="Proteasome subunit alpha type-4"/>
    <property type="match status" value="1"/>
</dbReference>
<dbReference type="InterPro" id="IPR050115">
    <property type="entry name" value="Proteasome_alpha"/>
</dbReference>
<dbReference type="InterPro" id="IPR023332">
    <property type="entry name" value="Proteasome_alpha-type"/>
</dbReference>
<comment type="caution">
    <text evidence="6">The sequence shown here is derived from an EMBL/GenBank/DDBJ whole genome shotgun (WGS) entry which is preliminary data.</text>
</comment>
<dbReference type="GO" id="GO:0005737">
    <property type="term" value="C:cytoplasm"/>
    <property type="evidence" value="ECO:0007669"/>
    <property type="project" value="UniProtKB-SubCell"/>
</dbReference>
<dbReference type="EMBL" id="JAWDEY010000002">
    <property type="protein sequence ID" value="KAK6590914.1"/>
    <property type="molecule type" value="Genomic_DNA"/>
</dbReference>
<evidence type="ECO:0000256" key="3">
    <source>
        <dbReference type="PROSITE-ProRule" id="PRU00808"/>
    </source>
</evidence>
<dbReference type="InterPro" id="IPR001353">
    <property type="entry name" value="Proteasome_sua/b"/>
</dbReference>
<dbReference type="Proteomes" id="UP001311799">
    <property type="component" value="Unassembled WGS sequence"/>
</dbReference>
<dbReference type="CDD" id="cd03755">
    <property type="entry name" value="proteasome_alpha_type_7"/>
    <property type="match status" value="1"/>
</dbReference>
<comment type="similarity">
    <text evidence="3 4">Belongs to the peptidase T1A family.</text>
</comment>
<keyword evidence="4" id="KW-0539">Nucleus</keyword>
<gene>
    <name evidence="6" type="ORF">RS030_111691</name>
</gene>
<dbReference type="GO" id="GO:0019773">
    <property type="term" value="C:proteasome core complex, alpha-subunit complex"/>
    <property type="evidence" value="ECO:0007669"/>
    <property type="project" value="UniProtKB-UniRule"/>
</dbReference>
<dbReference type="InterPro" id="IPR000426">
    <property type="entry name" value="Proteasome_asu_N"/>
</dbReference>
<evidence type="ECO:0000313" key="6">
    <source>
        <dbReference type="EMBL" id="KAK6590914.1"/>
    </source>
</evidence>
<dbReference type="GO" id="GO:0006511">
    <property type="term" value="P:ubiquitin-dependent protein catabolic process"/>
    <property type="evidence" value="ECO:0007669"/>
    <property type="project" value="InterPro"/>
</dbReference>
<dbReference type="Pfam" id="PF10584">
    <property type="entry name" value="Proteasome_A_N"/>
    <property type="match status" value="1"/>
</dbReference>
<name>A0AAV9Y377_9CRYT</name>
<protein>
    <recommendedName>
        <fullName evidence="4">Proteasome subunit alpha type</fullName>
    </recommendedName>
</protein>
<comment type="subcellular location">
    <subcellularLocation>
        <location evidence="4">Cytoplasm</location>
    </subcellularLocation>
    <subcellularLocation>
        <location evidence="4">Nucleus</location>
    </subcellularLocation>
</comment>
<dbReference type="SMART" id="SM00948">
    <property type="entry name" value="Proteasome_A_N"/>
    <property type="match status" value="1"/>
</dbReference>
<evidence type="ECO:0000256" key="1">
    <source>
        <dbReference type="ARBA" id="ARBA00022490"/>
    </source>
</evidence>
<keyword evidence="7" id="KW-1185">Reference proteome</keyword>
<comment type="subunit">
    <text evidence="4">The 26S proteasome consists of a 20S proteasome core and two 19S regulatory subunits.</text>
</comment>
<dbReference type="PANTHER" id="PTHR11599">
    <property type="entry name" value="PROTEASOME SUBUNIT ALPHA/BETA"/>
    <property type="match status" value="1"/>
</dbReference>
<proteinExistence type="inferred from homology"/>
<dbReference type="GO" id="GO:0005634">
    <property type="term" value="C:nucleus"/>
    <property type="evidence" value="ECO:0007669"/>
    <property type="project" value="UniProtKB-SubCell"/>
</dbReference>
<dbReference type="AlphaFoldDB" id="A0AAV9Y377"/>
<dbReference type="Gene3D" id="3.60.20.10">
    <property type="entry name" value="Glutamine Phosphoribosylpyrophosphate, subunit 1, domain 1"/>
    <property type="match status" value="1"/>
</dbReference>
<sequence>MSAYDRAITVFSPDGHLLQVEYAMEAVRKGYGAVGVRGADCVVLVVERKALAKLQDPRTAKKLLLVDDNTCLAFSGLHADAKALVNQIRLECQNYRLNMEDSPPVDYIARFAAQKQQKYTHKGGVRPFGVSTLIAGMHSDGSPGLYQTDPSGIALEWKAQAVGQNSKTVQEFLEKNFRADMNREDAINLAIKALLEVVESGSRNMEVVIVDKKGCNFVVDKVVDELVSNIELQCLSEKETKK</sequence>
<feature type="domain" description="Proteasome alpha-type subunits" evidence="5">
    <location>
        <begin position="4"/>
        <end position="26"/>
    </location>
</feature>
<keyword evidence="1 4" id="KW-0963">Cytoplasm</keyword>
<evidence type="ECO:0000313" key="7">
    <source>
        <dbReference type="Proteomes" id="UP001311799"/>
    </source>
</evidence>
<evidence type="ECO:0000256" key="2">
    <source>
        <dbReference type="ARBA" id="ARBA00022942"/>
    </source>
</evidence>
<evidence type="ECO:0000259" key="5">
    <source>
        <dbReference type="PROSITE" id="PS00388"/>
    </source>
</evidence>
<dbReference type="PROSITE" id="PS00388">
    <property type="entry name" value="PROTEASOME_ALPHA_1"/>
    <property type="match status" value="1"/>
</dbReference>